<dbReference type="EMBL" id="BAAFGK010000004">
    <property type="protein sequence ID" value="GAB0057908.1"/>
    <property type="molecule type" value="Genomic_DNA"/>
</dbReference>
<dbReference type="Proteomes" id="UP001628193">
    <property type="component" value="Unassembled WGS sequence"/>
</dbReference>
<dbReference type="RefSeq" id="WP_420905594.1">
    <property type="nucleotide sequence ID" value="NZ_BAAFGK010000004.1"/>
</dbReference>
<proteinExistence type="predicted"/>
<gene>
    <name evidence="1" type="ORF">SIID45300_02242</name>
</gene>
<evidence type="ECO:0000313" key="1">
    <source>
        <dbReference type="EMBL" id="GAB0057908.1"/>
    </source>
</evidence>
<organism evidence="1 2">
    <name type="scientific">Candidatus Magnetaquiglobus chichijimensis</name>
    <dbReference type="NCBI Taxonomy" id="3141448"/>
    <lineage>
        <taxon>Bacteria</taxon>
        <taxon>Pseudomonadati</taxon>
        <taxon>Pseudomonadota</taxon>
        <taxon>Magnetococcia</taxon>
        <taxon>Magnetococcales</taxon>
        <taxon>Candidatus Magnetaquicoccaceae</taxon>
        <taxon>Candidatus Magnetaquiglobus</taxon>
    </lineage>
</organism>
<sequence length="593" mass="68464">MNPLSAEQQIIEAQKSPDLRAILHTIQQQMHQNEPRFTADVWKELGRVIVFRNHASSLLELTHMVRVAQACEKLPERFAGLFWAVPVARPWSFHRYLQKHLPQPMHTPVRMRLTTQGVEIDYADGQFTVYFSRMPFLAALMEFLMTSGGYTAWGERFRTWLAGPSSRKNADACASELRSLVNDFLNAHLPTEQQQRKFRRLIGFMKQRHGGDFSLEDFNDEGVLEFWLQKHLSVSEDNEDMKTFRNVAYSFMDLYRALVQATDQHQLEVSDSLTRIPDREGEFMVEHEKEETCQSLSEEPTYELDEQEPRKEVAMSRIYAMACEDAWEEAPHLALRNPPMASIEFLRDTEGEDVAFWIRFHRYAAILPRTCWRLEVFAPTQKRIGMALGKTKPEEIQTLIEKSILEDYEKRHKNLLRRQDSLLRTLQAILHILLTNRHKEGIGLLLAMHPKLDLQSLKRAMEGIDNAVGNVVMLSRRRVGLSKDGLVDHFFNSLTGDGPFAQKMGPILALAKKGHATKINRDGFKAEDLCQEEVLEGFAQAIPHVQRLIRLVAVLSESLTRLAPDKEDREALFTQDRAIFIEKFRQLYEGVNP</sequence>
<protein>
    <submittedName>
        <fullName evidence="1">Uncharacterized protein</fullName>
    </submittedName>
</protein>
<comment type="caution">
    <text evidence="1">The sequence shown here is derived from an EMBL/GenBank/DDBJ whole genome shotgun (WGS) entry which is preliminary data.</text>
</comment>
<accession>A0ABQ0CAK9</accession>
<evidence type="ECO:0000313" key="2">
    <source>
        <dbReference type="Proteomes" id="UP001628193"/>
    </source>
</evidence>
<reference evidence="1 2" key="2">
    <citation type="submission" date="2024-09" db="EMBL/GenBank/DDBJ databases">
        <title>Draft genome sequence of Candidatus Magnetaquicoccaceae bacterium FCR-1.</title>
        <authorList>
            <person name="Shimoshige H."/>
            <person name="Shimamura S."/>
            <person name="Taoka A."/>
            <person name="Kobayashi H."/>
            <person name="Maekawa T."/>
        </authorList>
    </citation>
    <scope>NUCLEOTIDE SEQUENCE [LARGE SCALE GENOMIC DNA]</scope>
    <source>
        <strain evidence="1 2">FCR-1</strain>
    </source>
</reference>
<keyword evidence="2" id="KW-1185">Reference proteome</keyword>
<name>A0ABQ0CAK9_9PROT</name>
<reference evidence="1 2" key="1">
    <citation type="submission" date="2024-05" db="EMBL/GenBank/DDBJ databases">
        <authorList>
            <consortium name="Candidatus Magnetaquicoccaceae bacterium FCR-1 genome sequencing consortium"/>
            <person name="Shimoshige H."/>
            <person name="Shimamura S."/>
            <person name="Taoka A."/>
            <person name="Kobayashi H."/>
            <person name="Maekawa T."/>
        </authorList>
    </citation>
    <scope>NUCLEOTIDE SEQUENCE [LARGE SCALE GENOMIC DNA]</scope>
    <source>
        <strain evidence="1 2">FCR-1</strain>
    </source>
</reference>